<reference evidence="1" key="1">
    <citation type="submission" date="2018-02" db="EMBL/GenBank/DDBJ databases">
        <title>Rhizophora mucronata_Transcriptome.</title>
        <authorList>
            <person name="Meera S.P."/>
            <person name="Sreeshan A."/>
            <person name="Augustine A."/>
        </authorList>
    </citation>
    <scope>NUCLEOTIDE SEQUENCE</scope>
    <source>
        <tissue evidence="1">Leaf</tissue>
    </source>
</reference>
<name>A0A2P2N0X4_RHIMU</name>
<organism evidence="1">
    <name type="scientific">Rhizophora mucronata</name>
    <name type="common">Asiatic mangrove</name>
    <dbReference type="NCBI Taxonomy" id="61149"/>
    <lineage>
        <taxon>Eukaryota</taxon>
        <taxon>Viridiplantae</taxon>
        <taxon>Streptophyta</taxon>
        <taxon>Embryophyta</taxon>
        <taxon>Tracheophyta</taxon>
        <taxon>Spermatophyta</taxon>
        <taxon>Magnoliopsida</taxon>
        <taxon>eudicotyledons</taxon>
        <taxon>Gunneridae</taxon>
        <taxon>Pentapetalae</taxon>
        <taxon>rosids</taxon>
        <taxon>fabids</taxon>
        <taxon>Malpighiales</taxon>
        <taxon>Rhizophoraceae</taxon>
        <taxon>Rhizophora</taxon>
    </lineage>
</organism>
<accession>A0A2P2N0X4</accession>
<protein>
    <submittedName>
        <fullName evidence="1">Uncharacterized protein</fullName>
    </submittedName>
</protein>
<dbReference type="EMBL" id="GGEC01055602">
    <property type="protein sequence ID" value="MBX36086.1"/>
    <property type="molecule type" value="Transcribed_RNA"/>
</dbReference>
<evidence type="ECO:0000313" key="1">
    <source>
        <dbReference type="EMBL" id="MBX36086.1"/>
    </source>
</evidence>
<sequence>MKADPKNEILRAAKPNTMVPQISPPSDTHMHLQEIQVHINSNLT</sequence>
<proteinExistence type="predicted"/>
<dbReference type="AlphaFoldDB" id="A0A2P2N0X4"/>